<reference evidence="2" key="1">
    <citation type="submission" date="2019-01" db="EMBL/GenBank/DDBJ databases">
        <title>Colletotrichum abscissum LGMF1257.</title>
        <authorList>
            <person name="Baroncelli R."/>
        </authorList>
    </citation>
    <scope>NUCLEOTIDE SEQUENCE</scope>
    <source>
        <strain evidence="2">Ca142</strain>
    </source>
</reference>
<name>A0A9P9X1V1_9PEZI</name>
<dbReference type="EMBL" id="SDAQ01000177">
    <property type="protein sequence ID" value="KAI3531914.1"/>
    <property type="molecule type" value="Genomic_DNA"/>
</dbReference>
<dbReference type="Proteomes" id="UP001056436">
    <property type="component" value="Unassembled WGS sequence"/>
</dbReference>
<feature type="region of interest" description="Disordered" evidence="1">
    <location>
        <begin position="92"/>
        <end position="111"/>
    </location>
</feature>
<evidence type="ECO:0000256" key="1">
    <source>
        <dbReference type="SAM" id="MobiDB-lite"/>
    </source>
</evidence>
<proteinExistence type="predicted"/>
<gene>
    <name evidence="2" type="ORF">CABS02_14020</name>
</gene>
<feature type="region of interest" description="Disordered" evidence="1">
    <location>
        <begin position="126"/>
        <end position="146"/>
    </location>
</feature>
<comment type="caution">
    <text evidence="2">The sequence shown here is derived from an EMBL/GenBank/DDBJ whole genome shotgun (WGS) entry which is preliminary data.</text>
</comment>
<evidence type="ECO:0000313" key="2">
    <source>
        <dbReference type="EMBL" id="KAI3531914.1"/>
    </source>
</evidence>
<sequence>MAVNFAECAASTASGICGYRSSEIGGRVKAKDSCTAILLRTQPPSTYRERSNSIPGCWSLVARGGLWWMQNPFSRVDSGVLELGSGTWSETGRRKLHLPSPASRHVTEARRHSNRVALEDWYAARPASEGRRRSAEECRTDAPCVP</sequence>
<protein>
    <submittedName>
        <fullName evidence="2">Uncharacterized protein</fullName>
    </submittedName>
</protein>
<organism evidence="2 3">
    <name type="scientific">Colletotrichum abscissum</name>
    <dbReference type="NCBI Taxonomy" id="1671311"/>
    <lineage>
        <taxon>Eukaryota</taxon>
        <taxon>Fungi</taxon>
        <taxon>Dikarya</taxon>
        <taxon>Ascomycota</taxon>
        <taxon>Pezizomycotina</taxon>
        <taxon>Sordariomycetes</taxon>
        <taxon>Hypocreomycetidae</taxon>
        <taxon>Glomerellales</taxon>
        <taxon>Glomerellaceae</taxon>
        <taxon>Colletotrichum</taxon>
        <taxon>Colletotrichum acutatum species complex</taxon>
    </lineage>
</organism>
<accession>A0A9P9X1V1</accession>
<feature type="compositionally biased region" description="Basic and acidic residues" evidence="1">
    <location>
        <begin position="128"/>
        <end position="140"/>
    </location>
</feature>
<dbReference type="AlphaFoldDB" id="A0A9P9X1V1"/>
<evidence type="ECO:0000313" key="3">
    <source>
        <dbReference type="Proteomes" id="UP001056436"/>
    </source>
</evidence>
<keyword evidence="3" id="KW-1185">Reference proteome</keyword>